<proteinExistence type="predicted"/>
<dbReference type="InterPro" id="IPR055411">
    <property type="entry name" value="LRR_FXL15/At3g58940/PEG3-like"/>
</dbReference>
<dbReference type="Gene3D" id="3.80.10.10">
    <property type="entry name" value="Ribonuclease Inhibitor"/>
    <property type="match status" value="1"/>
</dbReference>
<accession>A0AAD8SQX1</accession>
<evidence type="ECO:0000313" key="4">
    <source>
        <dbReference type="EMBL" id="KAK1662129.1"/>
    </source>
</evidence>
<dbReference type="InterPro" id="IPR053781">
    <property type="entry name" value="F-box_AtFBL13-like"/>
</dbReference>
<dbReference type="EMBL" id="JAUUTY010000003">
    <property type="protein sequence ID" value="KAK1662129.1"/>
    <property type="molecule type" value="Genomic_DNA"/>
</dbReference>
<dbReference type="SUPFAM" id="SSF81383">
    <property type="entry name" value="F-box domain"/>
    <property type="match status" value="1"/>
</dbReference>
<dbReference type="Proteomes" id="UP001231189">
    <property type="component" value="Unassembled WGS sequence"/>
</dbReference>
<dbReference type="InterPro" id="IPR001810">
    <property type="entry name" value="F-box_dom"/>
</dbReference>
<dbReference type="PANTHER" id="PTHR32141">
    <property type="match status" value="1"/>
</dbReference>
<evidence type="ECO:0008006" key="6">
    <source>
        <dbReference type="Google" id="ProtNLM"/>
    </source>
</evidence>
<evidence type="ECO:0000259" key="3">
    <source>
        <dbReference type="Pfam" id="PF24758"/>
    </source>
</evidence>
<gene>
    <name evidence="4" type="ORF">QYE76_050288</name>
</gene>
<dbReference type="Pfam" id="PF00646">
    <property type="entry name" value="F-box"/>
    <property type="match status" value="1"/>
</dbReference>
<dbReference type="SUPFAM" id="SSF52047">
    <property type="entry name" value="RNI-like"/>
    <property type="match status" value="1"/>
</dbReference>
<dbReference type="AlphaFoldDB" id="A0AAD8SQX1"/>
<sequence>MEEATAAASAAAAAAKDAALSASVAAAAAAKDAAVAAATAKEATAAAKDAAVAASAAALNAEKAAATASAAALNAKEAAAVAVSAGEAAAAAREAAAAAATTAAAAMQASKKRKLNLIEDDQDTPGSEDVDDGETGNVDDGDSVDLISRLPDAVLCSIVSLLPTKEAARTQAISRRWHPLWCSAPLNLVADFDSKSEGTIDLISKILSEHPGPARRFSFSLCITDCSHKIEGWLDSQALDNLQELELTYYRLFDDREKLYPLPLSVYRFAPTLRVAKFQGCHFPDLIVTLSLKFPCLKQLTMETVTISEDALQSFFSGCPALESLELKKNFGIGRLCISSQSLKSLGFSSGWRNEGVLLQELVIEDAPCLERLLPLDPEHGPATIRIISAPKLKILGVLSDDISELHFGTTVFQARHH</sequence>
<feature type="compositionally biased region" description="Acidic residues" evidence="1">
    <location>
        <begin position="118"/>
        <end position="141"/>
    </location>
</feature>
<reference evidence="4" key="1">
    <citation type="submission" date="2023-07" db="EMBL/GenBank/DDBJ databases">
        <title>A chromosome-level genome assembly of Lolium multiflorum.</title>
        <authorList>
            <person name="Chen Y."/>
            <person name="Copetti D."/>
            <person name="Kolliker R."/>
            <person name="Studer B."/>
        </authorList>
    </citation>
    <scope>NUCLEOTIDE SEQUENCE</scope>
    <source>
        <strain evidence="4">02402/16</strain>
        <tissue evidence="4">Leaf</tissue>
    </source>
</reference>
<dbReference type="InterPro" id="IPR032675">
    <property type="entry name" value="LRR_dom_sf"/>
</dbReference>
<protein>
    <recommendedName>
        <fullName evidence="6">F-box domain-containing protein</fullName>
    </recommendedName>
</protein>
<dbReference type="InterPro" id="IPR036047">
    <property type="entry name" value="F-box-like_dom_sf"/>
</dbReference>
<dbReference type="InterPro" id="IPR055302">
    <property type="entry name" value="F-box_dom-containing"/>
</dbReference>
<evidence type="ECO:0000313" key="5">
    <source>
        <dbReference type="Proteomes" id="UP001231189"/>
    </source>
</evidence>
<feature type="region of interest" description="Disordered" evidence="1">
    <location>
        <begin position="116"/>
        <end position="141"/>
    </location>
</feature>
<comment type="caution">
    <text evidence="4">The sequence shown here is derived from an EMBL/GenBank/DDBJ whole genome shotgun (WGS) entry which is preliminary data.</text>
</comment>
<evidence type="ECO:0000256" key="1">
    <source>
        <dbReference type="SAM" id="MobiDB-lite"/>
    </source>
</evidence>
<feature type="domain" description="F-box" evidence="2">
    <location>
        <begin position="147"/>
        <end position="186"/>
    </location>
</feature>
<dbReference type="PANTHER" id="PTHR32141:SF126">
    <property type="entry name" value="FBD DOMAIN-CONTAINING PROTEIN"/>
    <property type="match status" value="1"/>
</dbReference>
<organism evidence="4 5">
    <name type="scientific">Lolium multiflorum</name>
    <name type="common">Italian ryegrass</name>
    <name type="synonym">Lolium perenne subsp. multiflorum</name>
    <dbReference type="NCBI Taxonomy" id="4521"/>
    <lineage>
        <taxon>Eukaryota</taxon>
        <taxon>Viridiplantae</taxon>
        <taxon>Streptophyta</taxon>
        <taxon>Embryophyta</taxon>
        <taxon>Tracheophyta</taxon>
        <taxon>Spermatophyta</taxon>
        <taxon>Magnoliopsida</taxon>
        <taxon>Liliopsida</taxon>
        <taxon>Poales</taxon>
        <taxon>Poaceae</taxon>
        <taxon>BOP clade</taxon>
        <taxon>Pooideae</taxon>
        <taxon>Poodae</taxon>
        <taxon>Poeae</taxon>
        <taxon>Poeae Chloroplast Group 2 (Poeae type)</taxon>
        <taxon>Loliodinae</taxon>
        <taxon>Loliinae</taxon>
        <taxon>Lolium</taxon>
    </lineage>
</organism>
<keyword evidence="5" id="KW-1185">Reference proteome</keyword>
<feature type="domain" description="F-box/LRR-repeat protein 15/At3g58940/PEG3-like LRR" evidence="3">
    <location>
        <begin position="231"/>
        <end position="416"/>
    </location>
</feature>
<dbReference type="CDD" id="cd22160">
    <property type="entry name" value="F-box_AtFBL13-like"/>
    <property type="match status" value="1"/>
</dbReference>
<name>A0AAD8SQX1_LOLMU</name>
<dbReference type="Pfam" id="PF24758">
    <property type="entry name" value="LRR_At5g56370"/>
    <property type="match status" value="1"/>
</dbReference>
<dbReference type="Gene3D" id="1.20.1280.50">
    <property type="match status" value="1"/>
</dbReference>
<evidence type="ECO:0000259" key="2">
    <source>
        <dbReference type="Pfam" id="PF00646"/>
    </source>
</evidence>